<dbReference type="EMBL" id="JANBUL010000301">
    <property type="protein sequence ID" value="KAJ2777283.1"/>
    <property type="molecule type" value="Genomic_DNA"/>
</dbReference>
<keyword evidence="1" id="KW-0378">Hydrolase</keyword>
<sequence>MAELARRPMDAADRRFLDAIERVYAKGRREIRYGVDDVVRLTWASAAAAEFVGEIRITDQHVGAAGCIDEGWLATMTDNATAMLISCTPGGAGPSVSTSITVQAVAAIRPGTMVELHACASGVAARQPHATVTFRDQARPEHVYAVGTHTKFVKPELASRL</sequence>
<accession>A0A9W8H3T6</accession>
<dbReference type="PANTHER" id="PTHR21660:SF1">
    <property type="entry name" value="ACYL-COENZYME A THIOESTERASE 13"/>
    <property type="match status" value="1"/>
</dbReference>
<dbReference type="Proteomes" id="UP001140217">
    <property type="component" value="Unassembled WGS sequence"/>
</dbReference>
<evidence type="ECO:0000313" key="2">
    <source>
        <dbReference type="EMBL" id="KAJ2777283.1"/>
    </source>
</evidence>
<proteinExistence type="predicted"/>
<dbReference type="InterPro" id="IPR029069">
    <property type="entry name" value="HotDog_dom_sf"/>
</dbReference>
<dbReference type="GO" id="GO:0047617">
    <property type="term" value="F:fatty acyl-CoA hydrolase activity"/>
    <property type="evidence" value="ECO:0007669"/>
    <property type="project" value="InterPro"/>
</dbReference>
<dbReference type="PANTHER" id="PTHR21660">
    <property type="entry name" value="THIOESTERASE SUPERFAMILY MEMBER-RELATED"/>
    <property type="match status" value="1"/>
</dbReference>
<dbReference type="AlphaFoldDB" id="A0A9W8H3T6"/>
<comment type="caution">
    <text evidence="2">The sequence shown here is derived from an EMBL/GenBank/DDBJ whole genome shotgun (WGS) entry which is preliminary data.</text>
</comment>
<reference evidence="2" key="1">
    <citation type="submission" date="2022-07" db="EMBL/GenBank/DDBJ databases">
        <title>Phylogenomic reconstructions and comparative analyses of Kickxellomycotina fungi.</title>
        <authorList>
            <person name="Reynolds N.K."/>
            <person name="Stajich J.E."/>
            <person name="Barry K."/>
            <person name="Grigoriev I.V."/>
            <person name="Crous P."/>
            <person name="Smith M.E."/>
        </authorList>
    </citation>
    <scope>NUCLEOTIDE SEQUENCE</scope>
    <source>
        <strain evidence="2">NBRC 105414</strain>
    </source>
</reference>
<keyword evidence="3" id="KW-1185">Reference proteome</keyword>
<evidence type="ECO:0000313" key="3">
    <source>
        <dbReference type="Proteomes" id="UP001140217"/>
    </source>
</evidence>
<organism evidence="2 3">
    <name type="scientific">Coemansia javaensis</name>
    <dbReference type="NCBI Taxonomy" id="2761396"/>
    <lineage>
        <taxon>Eukaryota</taxon>
        <taxon>Fungi</taxon>
        <taxon>Fungi incertae sedis</taxon>
        <taxon>Zoopagomycota</taxon>
        <taxon>Kickxellomycotina</taxon>
        <taxon>Kickxellomycetes</taxon>
        <taxon>Kickxellales</taxon>
        <taxon>Kickxellaceae</taxon>
        <taxon>Coemansia</taxon>
    </lineage>
</organism>
<dbReference type="OrthoDB" id="5581960at2759"/>
<protein>
    <recommendedName>
        <fullName evidence="4">Thioesterase domain-containing protein</fullName>
    </recommendedName>
</protein>
<dbReference type="InterPro" id="IPR039298">
    <property type="entry name" value="ACOT13"/>
</dbReference>
<gene>
    <name evidence="2" type="ORF">H4R18_005231</name>
</gene>
<evidence type="ECO:0000256" key="1">
    <source>
        <dbReference type="ARBA" id="ARBA00022801"/>
    </source>
</evidence>
<dbReference type="Gene3D" id="3.10.129.10">
    <property type="entry name" value="Hotdog Thioesterase"/>
    <property type="match status" value="1"/>
</dbReference>
<evidence type="ECO:0008006" key="4">
    <source>
        <dbReference type="Google" id="ProtNLM"/>
    </source>
</evidence>
<name>A0A9W8H3T6_9FUNG</name>
<dbReference type="SUPFAM" id="SSF54637">
    <property type="entry name" value="Thioesterase/thiol ester dehydrase-isomerase"/>
    <property type="match status" value="1"/>
</dbReference>